<dbReference type="GO" id="GO:0005524">
    <property type="term" value="F:ATP binding"/>
    <property type="evidence" value="ECO:0007669"/>
    <property type="project" value="UniProtKB-KW"/>
</dbReference>
<dbReference type="Pfam" id="PF02782">
    <property type="entry name" value="FGGY_C"/>
    <property type="match status" value="1"/>
</dbReference>
<keyword evidence="4 10" id="KW-0418">Kinase</keyword>
<dbReference type="GO" id="GO:0019301">
    <property type="term" value="P:rhamnose catabolic process"/>
    <property type="evidence" value="ECO:0007669"/>
    <property type="project" value="UniProtKB-UniRule"/>
</dbReference>
<keyword evidence="2 10" id="KW-0808">Transferase</keyword>
<dbReference type="SUPFAM" id="SSF53067">
    <property type="entry name" value="Actin-like ATPase domain"/>
    <property type="match status" value="2"/>
</dbReference>
<comment type="similarity">
    <text evidence="1">Belongs to the FGGY kinase family.</text>
</comment>
<keyword evidence="11" id="KW-1185">Reference proteome</keyword>
<dbReference type="PIRSF" id="PIRSF000538">
    <property type="entry name" value="GlpK"/>
    <property type="match status" value="1"/>
</dbReference>
<dbReference type="InterPro" id="IPR018484">
    <property type="entry name" value="FGGY_N"/>
</dbReference>
<dbReference type="PANTHER" id="PTHR43095">
    <property type="entry name" value="SUGAR KINASE"/>
    <property type="match status" value="1"/>
</dbReference>
<reference evidence="11" key="1">
    <citation type="submission" date="2019-07" db="EMBL/GenBank/DDBJ databases">
        <title>Bacillus alkalisoli sp. nov. isolated from saline soil.</title>
        <authorList>
            <person name="Sun J.-Q."/>
            <person name="Xu L."/>
        </authorList>
    </citation>
    <scope>NUCLEOTIDE SEQUENCE [LARGE SCALE GENOMIC DNA]</scope>
    <source>
        <strain evidence="11">M4U3P1</strain>
    </source>
</reference>
<dbReference type="GO" id="GO:0008993">
    <property type="term" value="F:rhamnulokinase activity"/>
    <property type="evidence" value="ECO:0007669"/>
    <property type="project" value="UniProtKB-UniRule"/>
</dbReference>
<dbReference type="NCBIfam" id="TIGR02627">
    <property type="entry name" value="rhamnulo_kin"/>
    <property type="match status" value="1"/>
</dbReference>
<keyword evidence="6" id="KW-0684">Rhamnose metabolism</keyword>
<evidence type="ECO:0000256" key="4">
    <source>
        <dbReference type="ARBA" id="ARBA00022777"/>
    </source>
</evidence>
<feature type="domain" description="Carbohydrate kinase FGGY C-terminal" evidence="9">
    <location>
        <begin position="252"/>
        <end position="438"/>
    </location>
</feature>
<keyword evidence="3" id="KW-0547">Nucleotide-binding</keyword>
<evidence type="ECO:0000256" key="3">
    <source>
        <dbReference type="ARBA" id="ARBA00022741"/>
    </source>
</evidence>
<dbReference type="InterPro" id="IPR013449">
    <property type="entry name" value="Rhamnulokinase"/>
</dbReference>
<organism evidence="10 11">
    <name type="scientific">Paenalkalicoccus suaedae</name>
    <dbReference type="NCBI Taxonomy" id="2592382"/>
    <lineage>
        <taxon>Bacteria</taxon>
        <taxon>Bacillati</taxon>
        <taxon>Bacillota</taxon>
        <taxon>Bacilli</taxon>
        <taxon>Bacillales</taxon>
        <taxon>Bacillaceae</taxon>
        <taxon>Paenalkalicoccus</taxon>
    </lineage>
</organism>
<dbReference type="EC" id="2.7.1.5" evidence="7"/>
<evidence type="ECO:0000256" key="1">
    <source>
        <dbReference type="ARBA" id="ARBA00009156"/>
    </source>
</evidence>
<dbReference type="InterPro" id="IPR000577">
    <property type="entry name" value="Carb_kinase_FGGY"/>
</dbReference>
<keyword evidence="5" id="KW-0067">ATP-binding</keyword>
<dbReference type="AlphaFoldDB" id="A0A859FA36"/>
<evidence type="ECO:0000313" key="10">
    <source>
        <dbReference type="EMBL" id="QKS69757.1"/>
    </source>
</evidence>
<evidence type="ECO:0000259" key="9">
    <source>
        <dbReference type="Pfam" id="PF02782"/>
    </source>
</evidence>
<protein>
    <recommendedName>
        <fullName evidence="7">Rhamnulokinase</fullName>
        <ecNumber evidence="7">2.7.1.5</ecNumber>
    </recommendedName>
</protein>
<evidence type="ECO:0000256" key="7">
    <source>
        <dbReference type="NCBIfam" id="TIGR02627"/>
    </source>
</evidence>
<proteinExistence type="inferred from homology"/>
<evidence type="ECO:0000256" key="5">
    <source>
        <dbReference type="ARBA" id="ARBA00022840"/>
    </source>
</evidence>
<feature type="domain" description="Carbohydrate kinase FGGY N-terminal" evidence="8">
    <location>
        <begin position="5"/>
        <end position="231"/>
    </location>
</feature>
<dbReference type="EMBL" id="CP041372">
    <property type="protein sequence ID" value="QKS69757.1"/>
    <property type="molecule type" value="Genomic_DNA"/>
</dbReference>
<dbReference type="RefSeq" id="WP_176007799.1">
    <property type="nucleotide sequence ID" value="NZ_CP041372.2"/>
</dbReference>
<evidence type="ECO:0000256" key="6">
    <source>
        <dbReference type="ARBA" id="ARBA00023308"/>
    </source>
</evidence>
<evidence type="ECO:0000313" key="11">
    <source>
        <dbReference type="Proteomes" id="UP000318138"/>
    </source>
</evidence>
<name>A0A859FA36_9BACI</name>
<dbReference type="Proteomes" id="UP000318138">
    <property type="component" value="Chromosome"/>
</dbReference>
<dbReference type="Pfam" id="PF00370">
    <property type="entry name" value="FGGY_N"/>
    <property type="match status" value="1"/>
</dbReference>
<dbReference type="Gene3D" id="3.30.420.40">
    <property type="match status" value="2"/>
</dbReference>
<accession>A0A859FA36</accession>
<evidence type="ECO:0000256" key="2">
    <source>
        <dbReference type="ARBA" id="ARBA00022679"/>
    </source>
</evidence>
<dbReference type="InterPro" id="IPR018485">
    <property type="entry name" value="FGGY_C"/>
</dbReference>
<evidence type="ECO:0000259" key="8">
    <source>
        <dbReference type="Pfam" id="PF00370"/>
    </source>
</evidence>
<dbReference type="InterPro" id="IPR050406">
    <property type="entry name" value="FGGY_Carb_Kinase"/>
</dbReference>
<dbReference type="InterPro" id="IPR043129">
    <property type="entry name" value="ATPase_NBD"/>
</dbReference>
<dbReference type="KEGG" id="psua:FLK61_23465"/>
<gene>
    <name evidence="10" type="primary">rhaB</name>
    <name evidence="10" type="ORF">FLK61_23465</name>
</gene>
<sequence length="470" mass="52581">MSTSLAVDIGASSGRVIAGTIKNGKLSMQDIHRFSNTMVKDGPYECWDIERLYKEIVIGMKKAADLGLNPQSIGIDTWAVDYVLLDEKDELLMKPIAYRDSRTQSIIDDVQGVINQEALYDRTGIQYQPFNTIYQLYAHKKQEPTVYKKATTLLMIPDYLHFLLTGVKGSEYTNATTTQLVNAQSGNWDQDILNKLGIDQHLLPTIRMPGERLGRIKPEIREATGLDLDVILPPTHDTGSAVAAVPANEQALYISSGTWSLFGTEHDTPVNHHRARSYNLTNEGGYNKQFRLLKNIMGLWMIQELKREYDDAYSFAEFVELAKKSTYEEYISVNEEQFLRPASMKDAIRQVTRQNGVAAPESPGDFARCIFNSLAISYQRTAKEIEEATGTSFSTIHIIGGGSQNEWLNQLTADKSGKVVKAGPIEATALGNLVVQFIGIGHFQSLSEARQMIQHSFEIKTFRPNEEASL</sequence>
<dbReference type="PANTHER" id="PTHR43095:SF2">
    <property type="entry name" value="GLUCONOKINASE"/>
    <property type="match status" value="1"/>
</dbReference>
<dbReference type="CDD" id="cd07771">
    <property type="entry name" value="ASKHA_NBD_FGGY_RhaB-like"/>
    <property type="match status" value="1"/>
</dbReference>